<evidence type="ECO:0000313" key="6">
    <source>
        <dbReference type="Proteomes" id="UP000501753"/>
    </source>
</evidence>
<evidence type="ECO:0000313" key="4">
    <source>
        <dbReference type="EMBL" id="QCN90006.1"/>
    </source>
</evidence>
<proteinExistence type="predicted"/>
<reference evidence="4 6" key="1">
    <citation type="submission" date="2018-04" db="EMBL/GenBank/DDBJ databases">
        <title>Complete genome sequences of Streptomyces griseoviridis K61 and characterization of antagonistic properties of biological control agents.</title>
        <authorList>
            <person name="Mariita R.M."/>
            <person name="Sello J.K."/>
        </authorList>
    </citation>
    <scope>NUCLEOTIDE SEQUENCE [LARGE SCALE GENOMIC DNA]</scope>
    <source>
        <strain evidence="4 6">K61</strain>
    </source>
</reference>
<dbReference type="PANTHER" id="PTHR35526:SF3">
    <property type="entry name" value="ANTI-SIGMA-F FACTOR RSBW"/>
    <property type="match status" value="1"/>
</dbReference>
<dbReference type="EMBL" id="CP034687">
    <property type="protein sequence ID" value="AZS89654.1"/>
    <property type="molecule type" value="Genomic_DNA"/>
</dbReference>
<sequence length="151" mass="16129">MDAKCPDHNGSAPGSEQTYIQAMAAFEGDGGCIAEARRTATAFLGRARSGHGVPVSVRAVDVTQLVVSELVTNARKYAPGPVLMDLRIVGDTLEIAIWDSGPHLPVVHSADPERLGRHGLEIVTALVESYRVSTEPVGKRVTVRIPLRDAH</sequence>
<keyword evidence="1" id="KW-0808">Transferase</keyword>
<dbReference type="Proteomes" id="UP000501753">
    <property type="component" value="Chromosome"/>
</dbReference>
<dbReference type="GO" id="GO:0004674">
    <property type="term" value="F:protein serine/threonine kinase activity"/>
    <property type="evidence" value="ECO:0007669"/>
    <property type="project" value="UniProtKB-KW"/>
</dbReference>
<dbReference type="CDD" id="cd16936">
    <property type="entry name" value="HATPase_RsbW-like"/>
    <property type="match status" value="1"/>
</dbReference>
<evidence type="ECO:0000313" key="5">
    <source>
        <dbReference type="Proteomes" id="UP000271291"/>
    </source>
</evidence>
<keyword evidence="1" id="KW-0723">Serine/threonine-protein kinase</keyword>
<dbReference type="SUPFAM" id="SSF55874">
    <property type="entry name" value="ATPase domain of HSP90 chaperone/DNA topoisomerase II/histidine kinase"/>
    <property type="match status" value="1"/>
</dbReference>
<keyword evidence="6" id="KW-1185">Reference proteome</keyword>
<evidence type="ECO:0000256" key="1">
    <source>
        <dbReference type="ARBA" id="ARBA00022527"/>
    </source>
</evidence>
<reference evidence="3 5" key="2">
    <citation type="submission" date="2018-12" db="EMBL/GenBank/DDBJ databases">
        <title>Streptomyces griseoviridis F1-27 complete genome.</title>
        <authorList>
            <person name="Mariita R.M."/>
            <person name="Sello J.K."/>
        </authorList>
    </citation>
    <scope>NUCLEOTIDE SEQUENCE [LARGE SCALE GENOMIC DNA]</scope>
    <source>
        <strain evidence="3 5">F1-27</strain>
    </source>
</reference>
<dbReference type="OrthoDB" id="4304137at2"/>
<dbReference type="KEGG" id="sgd:ELQ87_01645"/>
<organism evidence="3 5">
    <name type="scientific">Streptomyces griseoviridis</name>
    <dbReference type="NCBI Taxonomy" id="45398"/>
    <lineage>
        <taxon>Bacteria</taxon>
        <taxon>Bacillati</taxon>
        <taxon>Actinomycetota</taxon>
        <taxon>Actinomycetes</taxon>
        <taxon>Kitasatosporales</taxon>
        <taxon>Streptomycetaceae</taxon>
        <taxon>Streptomyces</taxon>
    </lineage>
</organism>
<dbReference type="AlphaFoldDB" id="A0A3Q9KUL0"/>
<dbReference type="InterPro" id="IPR050267">
    <property type="entry name" value="Anti-sigma-factor_SerPK"/>
</dbReference>
<evidence type="ECO:0000313" key="3">
    <source>
        <dbReference type="EMBL" id="AZS89654.1"/>
    </source>
</evidence>
<dbReference type="EMBL" id="CP029078">
    <property type="protein sequence ID" value="QCN90006.1"/>
    <property type="molecule type" value="Genomic_DNA"/>
</dbReference>
<dbReference type="Gene3D" id="3.30.565.10">
    <property type="entry name" value="Histidine kinase-like ATPase, C-terminal domain"/>
    <property type="match status" value="1"/>
</dbReference>
<accession>A0A3Q9KUL0</accession>
<keyword evidence="3" id="KW-0547">Nucleotide-binding</keyword>
<dbReference type="InterPro" id="IPR003594">
    <property type="entry name" value="HATPase_dom"/>
</dbReference>
<dbReference type="Pfam" id="PF13581">
    <property type="entry name" value="HATPase_c_2"/>
    <property type="match status" value="1"/>
</dbReference>
<protein>
    <submittedName>
        <fullName evidence="3">ATP-binding protein</fullName>
    </submittedName>
</protein>
<name>A0A3Q9KUL0_STRGD</name>
<keyword evidence="3" id="KW-0067">ATP-binding</keyword>
<gene>
    <name evidence="4" type="ORF">DDJ31_37715</name>
    <name evidence="3" type="ORF">ELQ87_01645</name>
</gene>
<feature type="domain" description="Histidine kinase/HSP90-like ATPase" evidence="2">
    <location>
        <begin position="35"/>
        <end position="144"/>
    </location>
</feature>
<dbReference type="GO" id="GO:0005524">
    <property type="term" value="F:ATP binding"/>
    <property type="evidence" value="ECO:0007669"/>
    <property type="project" value="UniProtKB-KW"/>
</dbReference>
<dbReference type="PANTHER" id="PTHR35526">
    <property type="entry name" value="ANTI-SIGMA-F FACTOR RSBW-RELATED"/>
    <property type="match status" value="1"/>
</dbReference>
<evidence type="ECO:0000259" key="2">
    <source>
        <dbReference type="Pfam" id="PF13581"/>
    </source>
</evidence>
<dbReference type="Proteomes" id="UP000271291">
    <property type="component" value="Chromosome"/>
</dbReference>
<dbReference type="InterPro" id="IPR036890">
    <property type="entry name" value="HATPase_C_sf"/>
</dbReference>
<keyword evidence="1" id="KW-0418">Kinase</keyword>